<dbReference type="PROSITE" id="PS51194">
    <property type="entry name" value="HELICASE_CTER"/>
    <property type="match status" value="1"/>
</dbReference>
<keyword evidence="4" id="KW-0378">Hydrolase</keyword>
<evidence type="ECO:0000256" key="1">
    <source>
        <dbReference type="ARBA" id="ARBA00022747"/>
    </source>
</evidence>
<dbReference type="PRINTS" id="PR00507">
    <property type="entry name" value="N12N6MTFRASE"/>
</dbReference>
<reference evidence="4" key="1">
    <citation type="submission" date="2023-05" db="EMBL/GenBank/DDBJ databases">
        <title>Cataloging the Phylogenetic Diversity of Human Bladder Bacteria.</title>
        <authorList>
            <person name="Du J."/>
        </authorList>
    </citation>
    <scope>NUCLEOTIDE SEQUENCE</scope>
    <source>
        <strain evidence="4">UMB9978</strain>
    </source>
</reference>
<dbReference type="InterPro" id="IPR027417">
    <property type="entry name" value="P-loop_NTPase"/>
</dbReference>
<dbReference type="SMART" id="SM00487">
    <property type="entry name" value="DEXDc"/>
    <property type="match status" value="1"/>
</dbReference>
<dbReference type="SUPFAM" id="SSF52540">
    <property type="entry name" value="P-loop containing nucleoside triphosphate hydrolases"/>
    <property type="match status" value="2"/>
</dbReference>
<dbReference type="CDD" id="cd18785">
    <property type="entry name" value="SF2_C"/>
    <property type="match status" value="1"/>
</dbReference>
<sequence>MTIASQDNAFGALFDRLYFGGLDERDKGSKFERLMRAYFLTDPLYAKDFAKVWLWDEYPDRNGRTDIGVDLVAERRDGTRVAIQTKFYDPAHVIAKADLDSFIAASATTEFGERMLVSTSLKGFGKNALATIDALDKPFTHLGVTQLEQAPIDWSQFSLDQPDRLVRSDDKKSIRPHQQAALEAIANGFKTSDRGQLIMACGTGKTYTALKAVEQLTKPDAHVLFLVPSIALLAQTLTEWKRDAEDHFDAFAVCSDTKVGRNVDADISTTDLALPATTNTKDLLDGYARIEGLDGRTIVFSTYQSIDVVAQAQKEGIPDFDLVICDEAHRTTGANLAGKEESAFTKIHNPDFIRSARRLYMTATPRVFDEATRKKAAEQSVVVASMDNETLFGPEFYRLGFGDAVERGLLTDYKVIVLTVDEKSVSKHMQNVLRDEDGQLKIDDVAKLVGFWKGMATRGEQGGDAAGKALKRAVGFASNIRESEKISRSLELVSQELSEANIANTADLVIKSEHVDGGMNIALRTGRLNWLAQPAENPAEARVLTNARCLSEGVDVPTLDAVAFFSPRNSQVDVVQSVGRVMRRAEGKDYGYIILPVTIPAGMTAEQALKDSKRYKVIWSILNALRSHDDRFEAIINKIDLQQNRNSKIEVNTVAFDDDGQVVVVDPARYEQGELELEFPGLEDWNDAIYAKIVEKVGDRQYWENWSGEIAKIAQAHTERISALVFDNPSAEVEREFSQFVTALKANLNDGVTDADAVSMLSQHVITKPVFDALFEGYDFAAHNPVSRVMDSMVEVLEGNNLRAETDELEGFYASVAKRADGIDNAVGKQRIITELYENFFKKAFPKQSEALGIVYTPIEIVDFILRSVDHLSKEHFGKGLSDEGVHVLDPFTGTGTFIVRLLQSGIISTHDLARKYASELHANELMLLAYYVAAINIEATYHGVMGGEYEPFEGIVLADTFQMTEDGDTLDTKLFTQNNDRAVRQLNNPIQVIVGNPPYSSGQTSANDDNANQAYPTLDERIRATYVAKTKGQNLNSLYDSYIRAIRWGTDRLGDKGILAYVTNGGYIDSNSADGLRKSLLEDFDHLYVYNLRGNQRTSGEQSRKEGGKIFDAGSRATVAIMLAVKDPAHQGDCVLRYRDIGDYLSREEKLEIVDTSDVDTIEWFELEPNERGEWINQSSDGFQQFPPVGSKDKTVEVKQSPLFGTYSAGLKTNRDAWCYNFSQDGLIHNVETTLDAYADALSSFAPISKTATGRRDEAKRHPKYDSTKISWSDNLIRELANKRTLVFEDGALREGCYRPFQKQHVYFSRHLNERVYQLPHMFPEAGMENYGFYCLSGSSGHHFASLAVDVIPDLHLIETGQFFPRFTYEKLDASSNDNDPQGTFDLSADNASGDTIVNGYRRIDNISDDALTRYREAFGTDVTKDDIFASIYALLHSEQYRSTYATDLKRQLPRIPLPDTAEDFREFVEAGERLLDLHIRYEEQPEYPLSEETALGADTDPDFYRVQKLRWAGNARTPDKSQIVVNSNVTLTGIPDEAHEYMLGSRSALEWILDRYQVKTDKASGIVNDPNAWGLEHGNPRYIVELIKKVTYVSVETVKIVKSLPKLTLKK</sequence>
<dbReference type="InterPro" id="IPR003356">
    <property type="entry name" value="DNA_methylase_A-5"/>
</dbReference>
<dbReference type="EMBL" id="JASODW010000002">
    <property type="protein sequence ID" value="MDK6274675.1"/>
    <property type="molecule type" value="Genomic_DNA"/>
</dbReference>
<dbReference type="Proteomes" id="UP001240483">
    <property type="component" value="Unassembled WGS sequence"/>
</dbReference>
<dbReference type="Pfam" id="PF18135">
    <property type="entry name" value="Type_ISP_C"/>
    <property type="match status" value="1"/>
</dbReference>
<name>A0AAP4C719_9MICC</name>
<dbReference type="Pfam" id="PF00271">
    <property type="entry name" value="Helicase_C"/>
    <property type="match status" value="1"/>
</dbReference>
<dbReference type="GO" id="GO:0016787">
    <property type="term" value="F:hydrolase activity"/>
    <property type="evidence" value="ECO:0007669"/>
    <property type="project" value="InterPro"/>
</dbReference>
<evidence type="ECO:0000259" key="2">
    <source>
        <dbReference type="PROSITE" id="PS51192"/>
    </source>
</evidence>
<dbReference type="InterPro" id="IPR006935">
    <property type="entry name" value="Helicase/UvrB_N"/>
</dbReference>
<dbReference type="Gene3D" id="3.40.50.150">
    <property type="entry name" value="Vaccinia Virus protein VP39"/>
    <property type="match status" value="1"/>
</dbReference>
<dbReference type="SMART" id="SM00490">
    <property type="entry name" value="HELICc"/>
    <property type="match status" value="1"/>
</dbReference>
<dbReference type="Pfam" id="PF22240">
    <property type="entry name" value="ISP_coupler"/>
    <property type="match status" value="1"/>
</dbReference>
<dbReference type="SUPFAM" id="SSF52980">
    <property type="entry name" value="Restriction endonuclease-like"/>
    <property type="match status" value="1"/>
</dbReference>
<dbReference type="PROSITE" id="PS51192">
    <property type="entry name" value="HELICASE_ATP_BIND_1"/>
    <property type="match status" value="1"/>
</dbReference>
<dbReference type="InterPro" id="IPR001650">
    <property type="entry name" value="Helicase_C-like"/>
</dbReference>
<organism evidence="4 5">
    <name type="scientific">Pseudoglutamicibacter cumminsii</name>
    <dbReference type="NCBI Taxonomy" id="156979"/>
    <lineage>
        <taxon>Bacteria</taxon>
        <taxon>Bacillati</taxon>
        <taxon>Actinomycetota</taxon>
        <taxon>Actinomycetes</taxon>
        <taxon>Micrococcales</taxon>
        <taxon>Micrococcaceae</taxon>
        <taxon>Pseudoglutamicibacter</taxon>
    </lineage>
</organism>
<dbReference type="Pfam" id="PF02384">
    <property type="entry name" value="N6_Mtase"/>
    <property type="match status" value="1"/>
</dbReference>
<dbReference type="GO" id="GO:0009307">
    <property type="term" value="P:DNA restriction-modification system"/>
    <property type="evidence" value="ECO:0007669"/>
    <property type="project" value="UniProtKB-KW"/>
</dbReference>
<dbReference type="RefSeq" id="WP_285332610.1">
    <property type="nucleotide sequence ID" value="NZ_JASODW010000002.1"/>
</dbReference>
<evidence type="ECO:0000259" key="3">
    <source>
        <dbReference type="PROSITE" id="PS51194"/>
    </source>
</evidence>
<dbReference type="SUPFAM" id="SSF53335">
    <property type="entry name" value="S-adenosyl-L-methionine-dependent methyltransferases"/>
    <property type="match status" value="1"/>
</dbReference>
<keyword evidence="4" id="KW-0067">ATP-binding</keyword>
<feature type="domain" description="Helicase ATP-binding" evidence="2">
    <location>
        <begin position="186"/>
        <end position="383"/>
    </location>
</feature>
<accession>A0AAP4C719</accession>
<dbReference type="InterPro" id="IPR014001">
    <property type="entry name" value="Helicase_ATP-bd"/>
</dbReference>
<comment type="caution">
    <text evidence="4">The sequence shown here is derived from an EMBL/GenBank/DDBJ whole genome shotgun (WGS) entry which is preliminary data.</text>
</comment>
<dbReference type="InterPro" id="IPR039442">
    <property type="entry name" value="Mrr-like_dom"/>
</dbReference>
<dbReference type="GO" id="GO:0004386">
    <property type="term" value="F:helicase activity"/>
    <property type="evidence" value="ECO:0007669"/>
    <property type="project" value="UniProtKB-KW"/>
</dbReference>
<keyword evidence="4" id="KW-0547">Nucleotide-binding</keyword>
<dbReference type="GO" id="GO:0005829">
    <property type="term" value="C:cytosol"/>
    <property type="evidence" value="ECO:0007669"/>
    <property type="project" value="TreeGrafter"/>
</dbReference>
<dbReference type="PANTHER" id="PTHR47396:SF1">
    <property type="entry name" value="ATP-DEPENDENT HELICASE IRC3-RELATED"/>
    <property type="match status" value="1"/>
</dbReference>
<evidence type="ECO:0000313" key="5">
    <source>
        <dbReference type="Proteomes" id="UP001240483"/>
    </source>
</evidence>
<dbReference type="CDD" id="cd17926">
    <property type="entry name" value="DEXHc_RE"/>
    <property type="match status" value="1"/>
</dbReference>
<dbReference type="InterPro" id="IPR002052">
    <property type="entry name" value="DNA_methylase_N6_adenine_CS"/>
</dbReference>
<dbReference type="InterPro" id="IPR050742">
    <property type="entry name" value="Helicase_Restrict-Modif_Enz"/>
</dbReference>
<dbReference type="InterPro" id="IPR041635">
    <property type="entry name" value="Type_ISP_LLaBIII_C"/>
</dbReference>
<proteinExistence type="predicted"/>
<dbReference type="GO" id="GO:0005524">
    <property type="term" value="F:ATP binding"/>
    <property type="evidence" value="ECO:0007669"/>
    <property type="project" value="InterPro"/>
</dbReference>
<feature type="domain" description="Helicase C-terminal" evidence="3">
    <location>
        <begin position="462"/>
        <end position="640"/>
    </location>
</feature>
<dbReference type="InterPro" id="IPR011335">
    <property type="entry name" value="Restrct_endonuc-II-like"/>
</dbReference>
<dbReference type="CDD" id="cd22333">
    <property type="entry name" value="LlaBIII_nuclease-like"/>
    <property type="match status" value="1"/>
</dbReference>
<dbReference type="GO" id="GO:0032259">
    <property type="term" value="P:methylation"/>
    <property type="evidence" value="ECO:0007669"/>
    <property type="project" value="InterPro"/>
</dbReference>
<dbReference type="GO" id="GO:0008170">
    <property type="term" value="F:N-methyltransferase activity"/>
    <property type="evidence" value="ECO:0007669"/>
    <property type="project" value="InterPro"/>
</dbReference>
<dbReference type="InterPro" id="IPR029063">
    <property type="entry name" value="SAM-dependent_MTases_sf"/>
</dbReference>
<protein>
    <submittedName>
        <fullName evidence="4">DEAD/DEAH box helicase family protein</fullName>
    </submittedName>
</protein>
<dbReference type="PROSITE" id="PS00092">
    <property type="entry name" value="N6_MTASE"/>
    <property type="match status" value="1"/>
</dbReference>
<dbReference type="InterPro" id="IPR053980">
    <property type="entry name" value="ISP_coupler"/>
</dbReference>
<gene>
    <name evidence="4" type="ORF">QP116_02770</name>
</gene>
<evidence type="ECO:0000313" key="4">
    <source>
        <dbReference type="EMBL" id="MDK6274675.1"/>
    </source>
</evidence>
<keyword evidence="1" id="KW-0680">Restriction system</keyword>
<dbReference type="Gene3D" id="3.40.50.300">
    <property type="entry name" value="P-loop containing nucleotide triphosphate hydrolases"/>
    <property type="match status" value="2"/>
</dbReference>
<keyword evidence="4" id="KW-0347">Helicase</keyword>
<dbReference type="Pfam" id="PF13156">
    <property type="entry name" value="Mrr_cat_2"/>
    <property type="match status" value="1"/>
</dbReference>
<dbReference type="GO" id="GO:0003677">
    <property type="term" value="F:DNA binding"/>
    <property type="evidence" value="ECO:0007669"/>
    <property type="project" value="InterPro"/>
</dbReference>
<dbReference type="Pfam" id="PF04851">
    <property type="entry name" value="ResIII"/>
    <property type="match status" value="1"/>
</dbReference>
<dbReference type="PANTHER" id="PTHR47396">
    <property type="entry name" value="TYPE I RESTRICTION ENZYME ECOKI R PROTEIN"/>
    <property type="match status" value="1"/>
</dbReference>